<feature type="domain" description="ABC transporter" evidence="10">
    <location>
        <begin position="27"/>
        <end position="262"/>
    </location>
</feature>
<comment type="subcellular location">
    <subcellularLocation>
        <location evidence="1">Cell membrane</location>
        <topology evidence="1">Peripheral membrane protein</topology>
    </subcellularLocation>
</comment>
<dbReference type="Pfam" id="PF00005">
    <property type="entry name" value="ABC_tran"/>
    <property type="match status" value="1"/>
</dbReference>
<dbReference type="InterPro" id="IPR003593">
    <property type="entry name" value="AAA+_ATPase"/>
</dbReference>
<dbReference type="InterPro" id="IPR003439">
    <property type="entry name" value="ABC_transporter-like_ATP-bd"/>
</dbReference>
<keyword evidence="12" id="KW-1185">Reference proteome</keyword>
<keyword evidence="9" id="KW-0812">Transmembrane</keyword>
<keyword evidence="5" id="KW-0547">Nucleotide-binding</keyword>
<evidence type="ECO:0000313" key="11">
    <source>
        <dbReference type="EMBL" id="RHW39467.1"/>
    </source>
</evidence>
<accession>A0A396SKD3</accession>
<dbReference type="CDD" id="cd03225">
    <property type="entry name" value="ABC_cobalt_CbiO_domain1"/>
    <property type="match status" value="1"/>
</dbReference>
<evidence type="ECO:0000256" key="1">
    <source>
        <dbReference type="ARBA" id="ARBA00004202"/>
    </source>
</evidence>
<dbReference type="FunFam" id="3.40.50.300:FF:000224">
    <property type="entry name" value="Energy-coupling factor transporter ATP-binding protein EcfA"/>
    <property type="match status" value="1"/>
</dbReference>
<dbReference type="EMBL" id="QWEI01000001">
    <property type="protein sequence ID" value="RHW39467.1"/>
    <property type="molecule type" value="Genomic_DNA"/>
</dbReference>
<dbReference type="AlphaFoldDB" id="A0A396SKD3"/>
<comment type="similarity">
    <text evidence="2">Belongs to the ABC transporter superfamily.</text>
</comment>
<evidence type="ECO:0000256" key="2">
    <source>
        <dbReference type="ARBA" id="ARBA00005417"/>
    </source>
</evidence>
<dbReference type="GO" id="GO:0042626">
    <property type="term" value="F:ATPase-coupled transmembrane transporter activity"/>
    <property type="evidence" value="ECO:0007669"/>
    <property type="project" value="TreeGrafter"/>
</dbReference>
<dbReference type="SUPFAM" id="SSF52540">
    <property type="entry name" value="P-loop containing nucleoside triphosphate hydrolases"/>
    <property type="match status" value="1"/>
</dbReference>
<dbReference type="PANTHER" id="PTHR43553">
    <property type="entry name" value="HEAVY METAL TRANSPORTER"/>
    <property type="match status" value="1"/>
</dbReference>
<dbReference type="InterPro" id="IPR017871">
    <property type="entry name" value="ABC_transporter-like_CS"/>
</dbReference>
<dbReference type="InterPro" id="IPR050095">
    <property type="entry name" value="ECF_ABC_transporter_ATP-bd"/>
</dbReference>
<name>A0A396SKD3_9BACL</name>
<evidence type="ECO:0000256" key="6">
    <source>
        <dbReference type="ARBA" id="ARBA00022840"/>
    </source>
</evidence>
<feature type="transmembrane region" description="Helical" evidence="9">
    <location>
        <begin position="7"/>
        <end position="27"/>
    </location>
</feature>
<keyword evidence="7" id="KW-1278">Translocase</keyword>
<evidence type="ECO:0000256" key="3">
    <source>
        <dbReference type="ARBA" id="ARBA00022448"/>
    </source>
</evidence>
<dbReference type="PROSITE" id="PS50893">
    <property type="entry name" value="ABC_TRANSPORTER_2"/>
    <property type="match status" value="1"/>
</dbReference>
<dbReference type="GO" id="GO:0043190">
    <property type="term" value="C:ATP-binding cassette (ABC) transporter complex"/>
    <property type="evidence" value="ECO:0007669"/>
    <property type="project" value="TreeGrafter"/>
</dbReference>
<reference evidence="11 12" key="1">
    <citation type="submission" date="2018-08" db="EMBL/GenBank/DDBJ databases">
        <title>Lysinibacillus sp. YLB-03 draft genome sequence.</title>
        <authorList>
            <person name="Yu L."/>
        </authorList>
    </citation>
    <scope>NUCLEOTIDE SEQUENCE [LARGE SCALE GENOMIC DNA]</scope>
    <source>
        <strain evidence="11 12">YLB-03</strain>
    </source>
</reference>
<keyword evidence="9" id="KW-1133">Transmembrane helix</keyword>
<organism evidence="11 12">
    <name type="scientific">Ureibacillus yapensis</name>
    <dbReference type="NCBI Taxonomy" id="2304605"/>
    <lineage>
        <taxon>Bacteria</taxon>
        <taxon>Bacillati</taxon>
        <taxon>Bacillota</taxon>
        <taxon>Bacilli</taxon>
        <taxon>Bacillales</taxon>
        <taxon>Caryophanaceae</taxon>
        <taxon>Ureibacillus</taxon>
    </lineage>
</organism>
<dbReference type="GO" id="GO:0015087">
    <property type="term" value="F:cobalt ion transmembrane transporter activity"/>
    <property type="evidence" value="ECO:0007669"/>
    <property type="project" value="UniProtKB-ARBA"/>
</dbReference>
<evidence type="ECO:0000256" key="5">
    <source>
        <dbReference type="ARBA" id="ARBA00022741"/>
    </source>
</evidence>
<dbReference type="GO" id="GO:0005524">
    <property type="term" value="F:ATP binding"/>
    <property type="evidence" value="ECO:0007669"/>
    <property type="project" value="UniProtKB-KW"/>
</dbReference>
<gene>
    <name evidence="11" type="ORF">D1B33_01080</name>
</gene>
<dbReference type="InterPro" id="IPR027417">
    <property type="entry name" value="P-loop_NTPase"/>
</dbReference>
<dbReference type="Gene3D" id="3.40.50.300">
    <property type="entry name" value="P-loop containing nucleotide triphosphate hydrolases"/>
    <property type="match status" value="1"/>
</dbReference>
<keyword evidence="3" id="KW-0813">Transport</keyword>
<protein>
    <submittedName>
        <fullName evidence="11">ABC transporter ATP-binding protein</fullName>
    </submittedName>
</protein>
<proteinExistence type="inferred from homology"/>
<evidence type="ECO:0000313" key="12">
    <source>
        <dbReference type="Proteomes" id="UP000265692"/>
    </source>
</evidence>
<keyword evidence="6 11" id="KW-0067">ATP-binding</keyword>
<keyword evidence="8 9" id="KW-0472">Membrane</keyword>
<dbReference type="Proteomes" id="UP000265692">
    <property type="component" value="Unassembled WGS sequence"/>
</dbReference>
<evidence type="ECO:0000256" key="8">
    <source>
        <dbReference type="ARBA" id="ARBA00023136"/>
    </source>
</evidence>
<evidence type="ECO:0000256" key="4">
    <source>
        <dbReference type="ARBA" id="ARBA00022475"/>
    </source>
</evidence>
<dbReference type="InterPro" id="IPR015856">
    <property type="entry name" value="ABC_transpr_CbiO/EcfA_su"/>
</dbReference>
<evidence type="ECO:0000256" key="9">
    <source>
        <dbReference type="SAM" id="Phobius"/>
    </source>
</evidence>
<evidence type="ECO:0000256" key="7">
    <source>
        <dbReference type="ARBA" id="ARBA00022967"/>
    </source>
</evidence>
<comment type="caution">
    <text evidence="11">The sequence shown here is derived from an EMBL/GenBank/DDBJ whole genome shotgun (WGS) entry which is preliminary data.</text>
</comment>
<keyword evidence="4" id="KW-1003">Cell membrane</keyword>
<dbReference type="PROSITE" id="PS00211">
    <property type="entry name" value="ABC_TRANSPORTER_1"/>
    <property type="match status" value="1"/>
</dbReference>
<dbReference type="GO" id="GO:0016887">
    <property type="term" value="F:ATP hydrolysis activity"/>
    <property type="evidence" value="ECO:0007669"/>
    <property type="project" value="InterPro"/>
</dbReference>
<evidence type="ECO:0000259" key="10">
    <source>
        <dbReference type="PROSITE" id="PS50893"/>
    </source>
</evidence>
<dbReference type="PANTHER" id="PTHR43553:SF24">
    <property type="entry name" value="ENERGY-COUPLING FACTOR TRANSPORTER ATP-BINDING PROTEIN ECFA1"/>
    <property type="match status" value="1"/>
</dbReference>
<sequence length="302" mass="34134">MGDGNVYYHYLITLAMLGGVYLTAPYFQLNDVGYCYPDGTMALSNCTFTIPKNKKIAILGQNGSGKSTLFQLLMGLIPPTHGEIIFEGSPLNYKKTTTSLLRQKVGLIFQEADHQLFASTVEQDVMYGPINLGWPKMKIQQQVEEALQFTELTPLAERPVHFLSGGQKKRATIAGVYAMDPSVFILDEPTSSLDYYFSKQLMKYLDLLLDDNRTFLFATHQINLVYGWADYYIVLHDGKVIYEGNAQGLFSNNDMLQLAHIEKPWLFEVYEELVKDSGVFAPPSNKAELFKLIQEKNIIKNP</sequence>
<dbReference type="SMART" id="SM00382">
    <property type="entry name" value="AAA"/>
    <property type="match status" value="1"/>
</dbReference>